<name>A0A0A9AQP9_ARUDO</name>
<dbReference type="AlphaFoldDB" id="A0A0A9AQP9"/>
<proteinExistence type="predicted"/>
<protein>
    <submittedName>
        <fullName evidence="1">Uncharacterized protein</fullName>
    </submittedName>
</protein>
<evidence type="ECO:0000313" key="1">
    <source>
        <dbReference type="EMBL" id="JAD53461.1"/>
    </source>
</evidence>
<reference evidence="1" key="1">
    <citation type="submission" date="2014-09" db="EMBL/GenBank/DDBJ databases">
        <authorList>
            <person name="Magalhaes I.L.F."/>
            <person name="Oliveira U."/>
            <person name="Santos F.R."/>
            <person name="Vidigal T.H.D.A."/>
            <person name="Brescovit A.D."/>
            <person name="Santos A.J."/>
        </authorList>
    </citation>
    <scope>NUCLEOTIDE SEQUENCE</scope>
    <source>
        <tissue evidence="1">Shoot tissue taken approximately 20 cm above the soil surface</tissue>
    </source>
</reference>
<dbReference type="EMBL" id="GBRH01244434">
    <property type="protein sequence ID" value="JAD53461.1"/>
    <property type="molecule type" value="Transcribed_RNA"/>
</dbReference>
<accession>A0A0A9AQP9</accession>
<organism evidence="1">
    <name type="scientific">Arundo donax</name>
    <name type="common">Giant reed</name>
    <name type="synonym">Donax arundinaceus</name>
    <dbReference type="NCBI Taxonomy" id="35708"/>
    <lineage>
        <taxon>Eukaryota</taxon>
        <taxon>Viridiplantae</taxon>
        <taxon>Streptophyta</taxon>
        <taxon>Embryophyta</taxon>
        <taxon>Tracheophyta</taxon>
        <taxon>Spermatophyta</taxon>
        <taxon>Magnoliopsida</taxon>
        <taxon>Liliopsida</taxon>
        <taxon>Poales</taxon>
        <taxon>Poaceae</taxon>
        <taxon>PACMAD clade</taxon>
        <taxon>Arundinoideae</taxon>
        <taxon>Arundineae</taxon>
        <taxon>Arundo</taxon>
    </lineage>
</organism>
<sequence length="25" mass="2759">MSMIFLSMKLRIAKVMIVCATQATA</sequence>
<reference evidence="1" key="2">
    <citation type="journal article" date="2015" name="Data Brief">
        <title>Shoot transcriptome of the giant reed, Arundo donax.</title>
        <authorList>
            <person name="Barrero R.A."/>
            <person name="Guerrero F.D."/>
            <person name="Moolhuijzen P."/>
            <person name="Goolsby J.A."/>
            <person name="Tidwell J."/>
            <person name="Bellgard S.E."/>
            <person name="Bellgard M.I."/>
        </authorList>
    </citation>
    <scope>NUCLEOTIDE SEQUENCE</scope>
    <source>
        <tissue evidence="1">Shoot tissue taken approximately 20 cm above the soil surface</tissue>
    </source>
</reference>